<evidence type="ECO:0000256" key="1">
    <source>
        <dbReference type="SAM" id="MobiDB-lite"/>
    </source>
</evidence>
<comment type="caution">
    <text evidence="3">The sequence shown here is derived from an EMBL/GenBank/DDBJ whole genome shotgun (WGS) entry which is preliminary data.</text>
</comment>
<name>A0A4R8A1U7_9ACTN</name>
<dbReference type="Proteomes" id="UP000295447">
    <property type="component" value="Unassembled WGS sequence"/>
</dbReference>
<evidence type="ECO:0000313" key="4">
    <source>
        <dbReference type="Proteomes" id="UP000295447"/>
    </source>
</evidence>
<proteinExistence type="predicted"/>
<accession>A0A4R8A1U7</accession>
<dbReference type="Pfam" id="PF06114">
    <property type="entry name" value="Peptidase_M78"/>
    <property type="match status" value="1"/>
</dbReference>
<dbReference type="AlphaFoldDB" id="A0A4R8A1U7"/>
<dbReference type="InterPro" id="IPR010359">
    <property type="entry name" value="IrrE_HExxH"/>
</dbReference>
<evidence type="ECO:0000259" key="2">
    <source>
        <dbReference type="Pfam" id="PF06114"/>
    </source>
</evidence>
<reference evidence="3 4" key="1">
    <citation type="submission" date="2019-03" db="EMBL/GenBank/DDBJ databases">
        <title>Genomic Encyclopedia of Type Strains, Phase III (KMG-III): the genomes of soil and plant-associated and newly described type strains.</title>
        <authorList>
            <person name="Whitman W."/>
        </authorList>
    </citation>
    <scope>NUCLEOTIDE SEQUENCE [LARGE SCALE GENOMIC DNA]</scope>
    <source>
        <strain evidence="3 4">VKM Ac-2570</strain>
    </source>
</reference>
<organism evidence="3 4">
    <name type="scientific">Kribbella kalugense</name>
    <dbReference type="NCBI Taxonomy" id="2512221"/>
    <lineage>
        <taxon>Bacteria</taxon>
        <taxon>Bacillati</taxon>
        <taxon>Actinomycetota</taxon>
        <taxon>Actinomycetes</taxon>
        <taxon>Propionibacteriales</taxon>
        <taxon>Kribbellaceae</taxon>
        <taxon>Kribbella</taxon>
    </lineage>
</organism>
<feature type="region of interest" description="Disordered" evidence="1">
    <location>
        <begin position="313"/>
        <end position="352"/>
    </location>
</feature>
<evidence type="ECO:0000313" key="3">
    <source>
        <dbReference type="EMBL" id="TDW24176.1"/>
    </source>
</evidence>
<protein>
    <recommendedName>
        <fullName evidence="2">IrrE N-terminal-like domain-containing protein</fullName>
    </recommendedName>
</protein>
<dbReference type="EMBL" id="SODF01000001">
    <property type="protein sequence ID" value="TDW24176.1"/>
    <property type="molecule type" value="Genomic_DNA"/>
</dbReference>
<gene>
    <name evidence="3" type="ORF">EV650_3042</name>
</gene>
<keyword evidence="4" id="KW-1185">Reference proteome</keyword>
<sequence>MADSYYTNVRGGRGWSAASCPSGGTAQRHVPDSWISSSGFWVGSCGATLGQVNRVRVTVDDLRKAVEADVRRNWSDAAWSRWLQAAAVLRDQSFRNVVLIKLQMPNASWVDGRPGWQRRGRHILRGASGIRIVAATSEVDRSAGPVQGHGVATVWDVSQTDGRPFQVVPARPPREAFAALQEVAIASGYGVERGPLPSHGDGAETADRRRRIVVADDLDVPMAAMSLAHELAHLRMHKRLRGASCHGVIRLEATSAAYLVLSRLGCLPDQSSADLIARTTGVVSRTPPVRLIETLGGRVVATANRLYDAAERHLPPPHLQPAKPTLLTDAPRRAEIGTPGHLDPGSDRGPTP</sequence>
<feature type="domain" description="IrrE N-terminal-like" evidence="2">
    <location>
        <begin position="200"/>
        <end position="240"/>
    </location>
</feature>